<dbReference type="GO" id="GO:0008092">
    <property type="term" value="F:cytoskeletal protein binding"/>
    <property type="evidence" value="ECO:0007669"/>
    <property type="project" value="InterPro"/>
</dbReference>
<keyword evidence="5" id="KW-0597">Phosphoprotein</keyword>
<dbReference type="InterPro" id="IPR037104">
    <property type="entry name" value="Annexin_sf"/>
</dbReference>
<keyword evidence="9" id="KW-0041">Annexin</keyword>
<reference evidence="12" key="1">
    <citation type="submission" date="2011-05" db="EMBL/GenBank/DDBJ databases">
        <title>Insights into the evolution of the great apes provided by the gorilla genome.</title>
        <authorList>
            <person name="Scally A."/>
        </authorList>
    </citation>
    <scope>NUCLEOTIDE SEQUENCE [LARGE SCALE GENOMIC DNA]</scope>
</reference>
<evidence type="ECO:0000256" key="2">
    <source>
        <dbReference type="ARBA" id="ARBA00007831"/>
    </source>
</evidence>
<dbReference type="PROSITE" id="PS51897">
    <property type="entry name" value="ANNEXIN_2"/>
    <property type="match status" value="1"/>
</dbReference>
<proteinExistence type="inferred from homology"/>
<evidence type="ECO:0000256" key="4">
    <source>
        <dbReference type="ARBA" id="ARBA00022530"/>
    </source>
</evidence>
<dbReference type="Ensembl" id="ENSGGOT00000053184.1">
    <property type="protein sequence ID" value="ENSGGOP00000044975.1"/>
    <property type="gene ID" value="ENSGGOG00000006481.3"/>
</dbReference>
<comment type="similarity">
    <text evidence="2">Belongs to the annexin family.</text>
</comment>
<evidence type="ECO:0000256" key="10">
    <source>
        <dbReference type="ARBA" id="ARBA00023302"/>
    </source>
</evidence>
<dbReference type="SUPFAM" id="SSF47874">
    <property type="entry name" value="Annexin"/>
    <property type="match status" value="1"/>
</dbReference>
<evidence type="ECO:0000256" key="6">
    <source>
        <dbReference type="ARBA" id="ARBA00022737"/>
    </source>
</evidence>
<dbReference type="AlphaFoldDB" id="A0A2I2ZD92"/>
<evidence type="ECO:0000256" key="5">
    <source>
        <dbReference type="ARBA" id="ARBA00022553"/>
    </source>
</evidence>
<dbReference type="PRINTS" id="PR00198">
    <property type="entry name" value="ANNEXINII"/>
</dbReference>
<evidence type="ECO:0000256" key="7">
    <source>
        <dbReference type="ARBA" id="ARBA00022837"/>
    </source>
</evidence>
<dbReference type="GO" id="GO:0005509">
    <property type="term" value="F:calcium ion binding"/>
    <property type="evidence" value="ECO:0007669"/>
    <property type="project" value="InterPro"/>
</dbReference>
<dbReference type="InterPro" id="IPR002389">
    <property type="entry name" value="ANX2"/>
</dbReference>
<evidence type="ECO:0000256" key="8">
    <source>
        <dbReference type="ARBA" id="ARBA00022869"/>
    </source>
</evidence>
<dbReference type="GO" id="GO:0005544">
    <property type="term" value="F:calcium-dependent phospholipid binding"/>
    <property type="evidence" value="ECO:0007669"/>
    <property type="project" value="UniProtKB-KW"/>
</dbReference>
<dbReference type="Proteomes" id="UP000001519">
    <property type="component" value="Chromosome 10"/>
</dbReference>
<keyword evidence="10" id="KW-0111">Calcium/phospholipid-binding</keyword>
<organism evidence="11 12">
    <name type="scientific">Gorilla gorilla gorilla</name>
    <name type="common">Western lowland gorilla</name>
    <dbReference type="NCBI Taxonomy" id="9595"/>
    <lineage>
        <taxon>Eukaryota</taxon>
        <taxon>Metazoa</taxon>
        <taxon>Chordata</taxon>
        <taxon>Craniata</taxon>
        <taxon>Vertebrata</taxon>
        <taxon>Euteleostomi</taxon>
        <taxon>Mammalia</taxon>
        <taxon>Eutheria</taxon>
        <taxon>Euarchontoglires</taxon>
        <taxon>Primates</taxon>
        <taxon>Haplorrhini</taxon>
        <taxon>Catarrhini</taxon>
        <taxon>Hominidae</taxon>
        <taxon>Gorilla</taxon>
    </lineage>
</organism>
<keyword evidence="6" id="KW-0677">Repeat</keyword>
<keyword evidence="12" id="KW-1185">Reference proteome</keyword>
<dbReference type="GeneTree" id="ENSGT00940000154257"/>
<accession>A0A2I2ZD92</accession>
<comment type="subcellular location">
    <subcellularLocation>
        <location evidence="1">Secreted</location>
        <location evidence="1">Extracellular space</location>
        <location evidence="1">Extracellular matrix</location>
        <location evidence="1">Basement membrane</location>
    </subcellularLocation>
</comment>
<keyword evidence="3" id="KW-0964">Secreted</keyword>
<dbReference type="Gene3D" id="1.10.220.10">
    <property type="entry name" value="Annexin"/>
    <property type="match status" value="1"/>
</dbReference>
<reference evidence="11" key="3">
    <citation type="submission" date="2025-08" db="UniProtKB">
        <authorList>
            <consortium name="Ensembl"/>
        </authorList>
    </citation>
    <scope>IDENTIFICATION</scope>
</reference>
<evidence type="ECO:0000256" key="9">
    <source>
        <dbReference type="ARBA" id="ARBA00023216"/>
    </source>
</evidence>
<dbReference type="PANTHER" id="PTHR10502:SF189">
    <property type="entry name" value="ANNEXIN"/>
    <property type="match status" value="1"/>
</dbReference>
<reference evidence="11 12" key="2">
    <citation type="journal article" date="2012" name="Nature">
        <title>Insights into hominid evolution from the gorilla genome sequence.</title>
        <authorList>
            <person name="Scally A."/>
            <person name="Dutheil J.Y."/>
            <person name="Hillier L.W."/>
            <person name="Jordan G.E."/>
            <person name="Goodhead I."/>
            <person name="Herrero J."/>
            <person name="Hobolth A."/>
            <person name="Lappalainen T."/>
            <person name="Mailund T."/>
            <person name="Marques-Bonet T."/>
            <person name="McCarthy S."/>
            <person name="Montgomery S.H."/>
            <person name="Schwalie P.C."/>
            <person name="Tang Y.A."/>
            <person name="Ward M.C."/>
            <person name="Xue Y."/>
            <person name="Yngvadottir B."/>
            <person name="Alkan C."/>
            <person name="Andersen L.N."/>
            <person name="Ayub Q."/>
            <person name="Ball E.V."/>
            <person name="Beal K."/>
            <person name="Bradley B.J."/>
            <person name="Chen Y."/>
            <person name="Clee C.M."/>
            <person name="Fitzgerald S."/>
            <person name="Graves T.A."/>
            <person name="Gu Y."/>
            <person name="Heath P."/>
            <person name="Heger A."/>
            <person name="Karakoc E."/>
            <person name="Kolb-Kokocinski A."/>
            <person name="Laird G.K."/>
            <person name="Lunter G."/>
            <person name="Meader S."/>
            <person name="Mort M."/>
            <person name="Mullikin J.C."/>
            <person name="Munch K."/>
            <person name="O'Connor T.D."/>
            <person name="Phillips A.D."/>
            <person name="Prado-Martinez J."/>
            <person name="Rogers A.S."/>
            <person name="Sajjadian S."/>
            <person name="Schmidt D."/>
            <person name="Shaw K."/>
            <person name="Simpson J.T."/>
            <person name="Stenson P.D."/>
            <person name="Turner D.J."/>
            <person name="Vigilant L."/>
            <person name="Vilella A.J."/>
            <person name="Whitener W."/>
            <person name="Zhu B."/>
            <person name="Cooper D.N."/>
            <person name="de Jong P."/>
            <person name="Dermitzakis E.T."/>
            <person name="Eichler E.E."/>
            <person name="Flicek P."/>
            <person name="Goldman N."/>
            <person name="Mundy N.I."/>
            <person name="Ning Z."/>
            <person name="Odom D.T."/>
            <person name="Ponting C.P."/>
            <person name="Quail M.A."/>
            <person name="Ryder O.A."/>
            <person name="Searle S.M."/>
            <person name="Warren W.C."/>
            <person name="Wilson R.K."/>
            <person name="Schierup M.H."/>
            <person name="Rogers J."/>
            <person name="Tyler-Smith C."/>
            <person name="Durbin R."/>
        </authorList>
    </citation>
    <scope>NUCLEOTIDE SEQUENCE [LARGE SCALE GENOMIC DNA]</scope>
</reference>
<dbReference type="FunFam" id="1.10.220.10:FF:000003">
    <property type="entry name" value="Annexin"/>
    <property type="match status" value="1"/>
</dbReference>
<keyword evidence="8" id="KW-0084">Basement membrane</keyword>
<evidence type="ECO:0008006" key="13">
    <source>
        <dbReference type="Google" id="ProtNLM"/>
    </source>
</evidence>
<dbReference type="PANTHER" id="PTHR10502">
    <property type="entry name" value="ANNEXIN"/>
    <property type="match status" value="1"/>
</dbReference>
<name>A0A2I2ZD92_GORGO</name>
<evidence type="ECO:0000256" key="1">
    <source>
        <dbReference type="ARBA" id="ARBA00004302"/>
    </source>
</evidence>
<dbReference type="InterPro" id="IPR018502">
    <property type="entry name" value="Annexin_repeat"/>
</dbReference>
<dbReference type="GO" id="GO:0004859">
    <property type="term" value="F:phospholipase inhibitor activity"/>
    <property type="evidence" value="ECO:0007669"/>
    <property type="project" value="InterPro"/>
</dbReference>
<protein>
    <recommendedName>
        <fullName evidence="13">Annexin</fullName>
    </recommendedName>
</protein>
<dbReference type="EMBL" id="CABD030070377">
    <property type="status" value="NOT_ANNOTATED_CDS"/>
    <property type="molecule type" value="Genomic_DNA"/>
</dbReference>
<dbReference type="GO" id="GO:0005604">
    <property type="term" value="C:basement membrane"/>
    <property type="evidence" value="ECO:0007669"/>
    <property type="project" value="UniProtKB-SubCell"/>
</dbReference>
<evidence type="ECO:0000313" key="12">
    <source>
        <dbReference type="Proteomes" id="UP000001519"/>
    </source>
</evidence>
<keyword evidence="4" id="KW-0272">Extracellular matrix</keyword>
<dbReference type="Pfam" id="PF00191">
    <property type="entry name" value="Annexin"/>
    <property type="match status" value="1"/>
</dbReference>
<evidence type="ECO:0000313" key="11">
    <source>
        <dbReference type="Ensembl" id="ENSGGOP00000044975.1"/>
    </source>
</evidence>
<evidence type="ECO:0000256" key="3">
    <source>
        <dbReference type="ARBA" id="ARBA00022525"/>
    </source>
</evidence>
<keyword evidence="7" id="KW-0106">Calcium</keyword>
<reference evidence="11" key="4">
    <citation type="submission" date="2025-09" db="UniProtKB">
        <authorList>
            <consortium name="Ensembl"/>
        </authorList>
    </citation>
    <scope>IDENTIFICATION</scope>
</reference>
<sequence>MYTIYEILCKLSLEGDHSTPSGAYGSVKAYTNFDAEGDFTIVNILTNSRNARREDVAFAYQRRTTKELASALKSTVILGLLKTPAQYDASELKASMKGLGTEEDSLVEIICSTTNQELQGINRVYKEMYKTDLEKDIISDTYGDFCKLMFALANVRRPEDGSVIDYELIDQDARDFCDAGVKRKRTDVPKWISMMTEQRSLLGGHSWNAGSTGK</sequence>
<dbReference type="SMART" id="SM00335">
    <property type="entry name" value="ANX"/>
    <property type="match status" value="1"/>
</dbReference>